<organism evidence="2 3">
    <name type="scientific">Cardiocondyla obscurior</name>
    <dbReference type="NCBI Taxonomy" id="286306"/>
    <lineage>
        <taxon>Eukaryota</taxon>
        <taxon>Metazoa</taxon>
        <taxon>Ecdysozoa</taxon>
        <taxon>Arthropoda</taxon>
        <taxon>Hexapoda</taxon>
        <taxon>Insecta</taxon>
        <taxon>Pterygota</taxon>
        <taxon>Neoptera</taxon>
        <taxon>Endopterygota</taxon>
        <taxon>Hymenoptera</taxon>
        <taxon>Apocrita</taxon>
        <taxon>Aculeata</taxon>
        <taxon>Formicoidea</taxon>
        <taxon>Formicidae</taxon>
        <taxon>Myrmicinae</taxon>
        <taxon>Cardiocondyla</taxon>
    </lineage>
</organism>
<name>A0AAW2FV68_9HYME</name>
<gene>
    <name evidence="2" type="ORF">PUN28_008939</name>
</gene>
<keyword evidence="3" id="KW-1185">Reference proteome</keyword>
<evidence type="ECO:0000256" key="1">
    <source>
        <dbReference type="SAM" id="MobiDB-lite"/>
    </source>
</evidence>
<feature type="compositionally biased region" description="Basic and acidic residues" evidence="1">
    <location>
        <begin position="1"/>
        <end position="39"/>
    </location>
</feature>
<protein>
    <submittedName>
        <fullName evidence="2">Uncharacterized protein</fullName>
    </submittedName>
</protein>
<comment type="caution">
    <text evidence="2">The sequence shown here is derived from an EMBL/GenBank/DDBJ whole genome shotgun (WGS) entry which is preliminary data.</text>
</comment>
<feature type="region of interest" description="Disordered" evidence="1">
    <location>
        <begin position="1"/>
        <end position="41"/>
    </location>
</feature>
<dbReference type="EMBL" id="JADYXP020000008">
    <property type="protein sequence ID" value="KAL0117901.1"/>
    <property type="molecule type" value="Genomic_DNA"/>
</dbReference>
<evidence type="ECO:0000313" key="2">
    <source>
        <dbReference type="EMBL" id="KAL0117901.1"/>
    </source>
</evidence>
<sequence>MTQSQIKREREIRRREKERGREREREKTEPRLHMQEMRTRRSISPAAVKLTSAISILLREIYNLSRICFGKSCRIYESLARK</sequence>
<dbReference type="AlphaFoldDB" id="A0AAW2FV68"/>
<proteinExistence type="predicted"/>
<reference evidence="2 3" key="1">
    <citation type="submission" date="2023-03" db="EMBL/GenBank/DDBJ databases">
        <title>High recombination rates correlate with genetic variation in Cardiocondyla obscurior ants.</title>
        <authorList>
            <person name="Errbii M."/>
        </authorList>
    </citation>
    <scope>NUCLEOTIDE SEQUENCE [LARGE SCALE GENOMIC DNA]</scope>
    <source>
        <strain evidence="2">Alpha-2009</strain>
        <tissue evidence="2">Whole body</tissue>
    </source>
</reference>
<evidence type="ECO:0000313" key="3">
    <source>
        <dbReference type="Proteomes" id="UP001430953"/>
    </source>
</evidence>
<accession>A0AAW2FV68</accession>
<dbReference type="Proteomes" id="UP001430953">
    <property type="component" value="Unassembled WGS sequence"/>
</dbReference>